<keyword evidence="3" id="KW-1133">Transmembrane helix</keyword>
<dbReference type="SUPFAM" id="SSF74650">
    <property type="entry name" value="Galactose mutarotase-like"/>
    <property type="match status" value="2"/>
</dbReference>
<dbReference type="InterPro" id="IPR037018">
    <property type="entry name" value="GH65_N"/>
</dbReference>
<evidence type="ECO:0000256" key="3">
    <source>
        <dbReference type="SAM" id="Phobius"/>
    </source>
</evidence>
<dbReference type="PANTHER" id="PTHR37469:SF2">
    <property type="entry name" value="CELLOBIONIC ACID PHOSPHORYLASE"/>
    <property type="match status" value="1"/>
</dbReference>
<keyword evidence="2 7" id="KW-0808">Transferase</keyword>
<feature type="transmembrane region" description="Helical" evidence="3">
    <location>
        <begin position="853"/>
        <end position="873"/>
    </location>
</feature>
<dbReference type="InterPro" id="IPR010383">
    <property type="entry name" value="Glyco_hydrolase_94_b-supersand"/>
</dbReference>
<feature type="transmembrane region" description="Helical" evidence="3">
    <location>
        <begin position="418"/>
        <end position="446"/>
    </location>
</feature>
<keyword evidence="3" id="KW-0812">Transmembrane</keyword>
<feature type="transmembrane region" description="Helical" evidence="3">
    <location>
        <begin position="956"/>
        <end position="973"/>
    </location>
</feature>
<dbReference type="Gene3D" id="2.70.98.40">
    <property type="entry name" value="Glycoside hydrolase, family 65, N-terminal domain"/>
    <property type="match status" value="2"/>
</dbReference>
<dbReference type="InterPro" id="IPR037824">
    <property type="entry name" value="GH94N_2_NdvB"/>
</dbReference>
<keyword evidence="1 7" id="KW-0328">Glycosyltransferase</keyword>
<evidence type="ECO:0000259" key="6">
    <source>
        <dbReference type="Pfam" id="PF17167"/>
    </source>
</evidence>
<dbReference type="RefSeq" id="WP_243409058.1">
    <property type="nucleotide sequence ID" value="NZ_ONZI01000001.1"/>
</dbReference>
<dbReference type="SUPFAM" id="SSF48208">
    <property type="entry name" value="Six-hairpin glycosidases"/>
    <property type="match status" value="1"/>
</dbReference>
<dbReference type="CDD" id="cd11756">
    <property type="entry name" value="GH94N_ChvB_NdvB_1_like"/>
    <property type="match status" value="1"/>
</dbReference>
<accession>A0A2R8CGX5</accession>
<evidence type="ECO:0000256" key="1">
    <source>
        <dbReference type="ARBA" id="ARBA00022676"/>
    </source>
</evidence>
<dbReference type="Gene3D" id="1.50.10.10">
    <property type="match status" value="1"/>
</dbReference>
<dbReference type="InterPro" id="IPR011013">
    <property type="entry name" value="Gal_mutarotase_sf_dom"/>
</dbReference>
<feature type="domain" description="Glycoamylase-like" evidence="5">
    <location>
        <begin position="1335"/>
        <end position="1542"/>
    </location>
</feature>
<dbReference type="GO" id="GO:0005975">
    <property type="term" value="P:carbohydrate metabolic process"/>
    <property type="evidence" value="ECO:0007669"/>
    <property type="project" value="InterPro"/>
</dbReference>
<feature type="transmembrane region" description="Helical" evidence="3">
    <location>
        <begin position="452"/>
        <end position="471"/>
    </location>
</feature>
<dbReference type="InterPro" id="IPR033432">
    <property type="entry name" value="GH94_catalytic"/>
</dbReference>
<dbReference type="InterPro" id="IPR008928">
    <property type="entry name" value="6-hairpin_glycosidase_sf"/>
</dbReference>
<protein>
    <submittedName>
        <fullName evidence="7">Cellobiose phosphorylase</fullName>
        <ecNumber evidence="7">2.4.1.20</ecNumber>
    </submittedName>
</protein>
<evidence type="ECO:0000313" key="7">
    <source>
        <dbReference type="EMBL" id="SPJ32123.1"/>
    </source>
</evidence>
<dbReference type="EC" id="2.4.1.20" evidence="7"/>
<feature type="domain" description="Glycosyl hydrolase 94 catalytic" evidence="6">
    <location>
        <begin position="2421"/>
        <end position="2845"/>
    </location>
</feature>
<evidence type="ECO:0000256" key="2">
    <source>
        <dbReference type="ARBA" id="ARBA00022679"/>
    </source>
</evidence>
<evidence type="ECO:0000313" key="8">
    <source>
        <dbReference type="Proteomes" id="UP000244934"/>
    </source>
</evidence>
<evidence type="ECO:0000259" key="4">
    <source>
        <dbReference type="Pfam" id="PF06165"/>
    </source>
</evidence>
<dbReference type="GO" id="GO:0047738">
    <property type="term" value="F:cellobiose phosphorylase activity"/>
    <property type="evidence" value="ECO:0007669"/>
    <property type="project" value="UniProtKB-EC"/>
</dbReference>
<proteinExistence type="predicted"/>
<dbReference type="InterPro" id="IPR037820">
    <property type="entry name" value="GH94N_NdvB"/>
</dbReference>
<dbReference type="Proteomes" id="UP000244934">
    <property type="component" value="Unassembled WGS sequence"/>
</dbReference>
<dbReference type="SMART" id="SM01068">
    <property type="entry name" value="CBM_X"/>
    <property type="match status" value="2"/>
</dbReference>
<feature type="domain" description="Glycosyl hydrolase 94 supersandwich" evidence="4">
    <location>
        <begin position="2136"/>
        <end position="2408"/>
    </location>
</feature>
<dbReference type="GO" id="GO:0030246">
    <property type="term" value="F:carbohydrate binding"/>
    <property type="evidence" value="ECO:0007669"/>
    <property type="project" value="InterPro"/>
</dbReference>
<dbReference type="InterPro" id="IPR012341">
    <property type="entry name" value="6hp_glycosidase-like_sf"/>
</dbReference>
<dbReference type="PANTHER" id="PTHR37469">
    <property type="entry name" value="CELLOBIONIC ACID PHOSPHORYLASE-RELATED"/>
    <property type="match status" value="1"/>
</dbReference>
<sequence>MDVYRVLPGGVPMMRWQWFSRQRASAHPPWDDTAPVRDELFGPERLEQHAESLALAQAITSDPPRVVPLYRRLGDNIAALGAIHHRLSVDAAHRHDTVPAAEWLLDHYNHVEKHVSDIRRDLPPGYYRQLPKLAEGPFSGYPRVFGLTWAFVAHTDSRFDAPTLIRFLDAYQRVEPLTLGELWAVAISLRLVLVENIRRLADQIVGARDARNAADALCERMLTPDVDSHQTLAEMNTHGPGIFAEHFYAQLAKRLRDQDPGRSPALYWLEQQMTRLETTTATVVQHAHHRQGASNISVRNAITSLRHIADFDWAALVEQVSLVDRCLRERSRFAEMDFATRDRYRNAIEQLARGVCFDELTIAHRALDAAASPPVSEVSDAQAARFSDPGYYLIDEGRPNFERELGFRPPPALRLRRWVLGMGLTGYASACWLLTAAILVLAFLGLESAGLVSIWAWVWLALMVLPANDIAMSLVNRMLGMGVGGEALPGLALEHGVPSSLKTMVVIPAMLGSDDEVAELVERMEVHYLSGNGGSLTLALLLDGLDADSAELADDARRLHLAVEAVTVLNRRHGPGPDGTRFVLLYRRRQYNPGEGKFMSWERKRGKLAELNRLLRGATDTSFIAVDGLAPRVPEGVRYVVTLDSDTRLPRDTITRLVGKMAHPLNQPVLDDSGRVTHGHAILQPRVTPSLSIGREGSRYQRLFSAPGGLDVYSAAVSDLYQDLFEEGSFAGKGIYAVDAFERALAGRIPENSLLSHDLLEGIFARAGLASDVEVVEAEPERYDVAARRQHRWVRGDWQLLPWVVGKSADRHALGAVGCWKIIDNLRRSLLAPSLFAAFALCAAFRVPVALLAVTLTLAALVIPALLPISFALKPRHYDGDWRHHRRTLSRDLALETGRCLLNVALLANQAWQMIDAIARTLYRVYFSRRHLLEWTTAAALVRDRHLGMTSLVREMAGGMLLALGVVLTLALFETPGWPMLLPLLAAWLAAPLLALWTSRAPADTTDNLKLDATQSRTLRHIARRTWQFFETFVTPASHALPPDNFQLDPEPVIAERTSPTNIGLYLLACVAARDFAWISTRGAVERLEATFDTLDALERCRGHLYNWYDTATLAPLEPRYVSAVDSGNLAGHLIALANACEAWVIAPCVANPRDGLIDTLHLFYEDTELDRTLPGATKTRLLTELQALIARLEGVSTRRDSTADVRCSLASWRVLLARPPHAAAGVLKDTVAQHDDPGVALEPEVSEDDSADDLTRRATPAYWVACLERCLDEHEADVEAAPSLGARLRELARRARTLTHEMDFAFLLVSERKLMSIGYAPREDRLDEGCYDLLASEARLASLVGIAKGDLPTRHWFRLGRAVSPQPDGVVLMSWSGSMFEYLMPSLVMRAPRDSLLEQTNRLVVACQRDYARQRGEPWGISESAYNARDLEANYQYSNFGVPSLGLKRGLAESFVLAPYATALAAMVAPRAAIDNFARLRELGAEGRYGFFDAIDFTPTRLPMDRHFVVVRNVMAHHQGMTVVAIANALLSGRLRTHFHAEPMIQASELLLHERLPREVATLPSPNDTDPVITVEEPPIEAAVRRLTGQPSSPPVTHLLSNGHYTVMLTDTGAGFSRWGKLAITRWREDPTTDDWGSFIALRDRENGQRWFAGGPREITDDNGGHERATHEVEFAEDHARFVRHAATFTTTLEVRVSGEDNAEIRRVSVTNNGEREATIELTSYAELVLTTPATDDAHPAFAKMFVETDTLPEYQALTATRRHRDPHEAPIWVGHFMRIDDTSRETPHEAERADDNAPPRRFRFETDRARFLGRGRTLSTAAALCDAAFDGAEPMHDGRTGAVLDPIFSLRHVVSIAPGHVAHVDFWTVVADSRDSLVALIDRHHDAGAFERARTMAWTQAQVQLRHLDIALDEAADFQRLAAPILYHDARFRAPDATLLRGLSKQSDLWSMGISGDLPIVVLHLADTEEIGWVETLLRAREYWMAKGLGVDLVILNERSHSYLQELQDAIDIAVRTHCSPPHDGHDPALGTVISLRGHQLSPAARDLVLAVARVVLRAHKGPLHRQLATLLAGDEPLVIEQAPTDATPMDVTPSEYAPVERVPAHPERESLDRFDKETLEFFNGTGGFASEGREYVCVLDDSATTPQPWINVIANPGFGFQVSAEGSSYVWADNSRDNQLTPWSNDAVRDPSGEVIYIQDADSGAIDTVTAAPYRPGREHSRFVVRHGFGVSRFEHDTDALAMTLVQFVPLEDPVKISQLTLTNRTQAPQRLIITHYASWVMGNARAKNAPYLISEHDGETGALLMRNPWNMAFPDRVGFVDLDARQRAFTADRGEFLGTGTLAEPQALSGRQRLSGRAGAGVDPCTVLQCTLTLEPGETVTLAALLGLAGDAESARAMITRYRKADLTVELTAVEDYWRTLHGALQITTPDRAMDVMVNGWLTYQTLACRVVARSAFYQASGAYGFRDQLQDGMALTFAQPELARHHLLRAAGRQFIEGDVQHWWLPHSGQGVRTRIADDRVWLAFATASYVQSAGDPAVLDESVGFLEAPPLVAGAHDDFSQPATADETAPLYEHCVRALEQALEQFGEHGLPLIGTGDWNDGFNRVGEEGRGESVWLGWMLLRTLALFDPLITPRDPQRAARWRERSETLREALETHAWDGAWYRRATFDDGEWMGTRDSLECRIDSIAQSWAVLSGGADPTRAEQAMASVSEHLIDEDNGLALLFTPPFNKSAQEPGYIKGYPPGLRENGGQYTHAATWSILAFARLGQADRAHRLFSLINPINHALTDEAVERYRVEPYVIAADVYSEPPHTGHGGWTWYTGSAGWFYQAGVNGILGIRREGRELIVAPAIPDHWPGYSATVELEGSRVTIRVERLEAGDTAEITLDGKRLEHTGEARVALDEQAHELVIRLEGKAEVI</sequence>
<keyword evidence="8" id="KW-1185">Reference proteome</keyword>
<dbReference type="Pfam" id="PF17167">
    <property type="entry name" value="Glyco_hydro_94"/>
    <property type="match status" value="1"/>
</dbReference>
<dbReference type="InterPro" id="IPR019282">
    <property type="entry name" value="Glycoamylase-like_cons_dom"/>
</dbReference>
<name>A0A2R8CGX5_9GAMM</name>
<keyword evidence="3" id="KW-0472">Membrane</keyword>
<dbReference type="Gene3D" id="2.60.420.10">
    <property type="entry name" value="Maltose phosphorylase, domain 3"/>
    <property type="match status" value="1"/>
</dbReference>
<gene>
    <name evidence="7" type="primary">cbpA</name>
    <name evidence="7" type="ORF">KSP9073_00123</name>
</gene>
<evidence type="ECO:0000259" key="5">
    <source>
        <dbReference type="Pfam" id="PF10091"/>
    </source>
</evidence>
<dbReference type="Pfam" id="PF06165">
    <property type="entry name" value="GH94_b-supersand"/>
    <property type="match status" value="2"/>
</dbReference>
<dbReference type="EMBL" id="ONZI01000001">
    <property type="protein sequence ID" value="SPJ32123.1"/>
    <property type="molecule type" value="Genomic_DNA"/>
</dbReference>
<organism evidence="7 8">
    <name type="scientific">Kushneria phyllosphaerae</name>
    <dbReference type="NCBI Taxonomy" id="2100822"/>
    <lineage>
        <taxon>Bacteria</taxon>
        <taxon>Pseudomonadati</taxon>
        <taxon>Pseudomonadota</taxon>
        <taxon>Gammaproteobacteria</taxon>
        <taxon>Oceanospirillales</taxon>
        <taxon>Halomonadaceae</taxon>
        <taxon>Kushneria</taxon>
    </lineage>
</organism>
<dbReference type="InterPro" id="IPR052047">
    <property type="entry name" value="GH94_Enzymes"/>
</dbReference>
<dbReference type="Pfam" id="PF10091">
    <property type="entry name" value="Glycoamylase"/>
    <property type="match status" value="1"/>
</dbReference>
<dbReference type="Gene3D" id="1.50.10.140">
    <property type="match status" value="2"/>
</dbReference>
<feature type="domain" description="Glycosyl hydrolase 94 supersandwich" evidence="4">
    <location>
        <begin position="1583"/>
        <end position="1888"/>
    </location>
</feature>
<reference evidence="8" key="1">
    <citation type="submission" date="2018-03" db="EMBL/GenBank/DDBJ databases">
        <authorList>
            <person name="Navarro De La Torre S."/>
        </authorList>
    </citation>
    <scope>NUCLEOTIDE SEQUENCE [LARGE SCALE GENOMIC DNA]</scope>
    <source>
        <strain evidence="8">EAod3</strain>
    </source>
</reference>
<dbReference type="CDD" id="cd11753">
    <property type="entry name" value="GH94N_ChvB_NdvB_2_like"/>
    <property type="match status" value="1"/>
</dbReference>